<proteinExistence type="predicted"/>
<reference evidence="1" key="1">
    <citation type="journal article" date="2023" name="Int. J. Syst. Evol. Microbiol.">
        <title>&lt;i&gt;Shewanella septentrionalis&lt;/i&gt; sp. nov. and &lt;i&gt;Shewanella holmiensis&lt;/i&gt; sp. nov., isolated from Baltic Sea water and sediments.</title>
        <authorList>
            <person name="Martin-Rodriguez A.J."/>
            <person name="Thorell K."/>
            <person name="Joffre E."/>
            <person name="Jensie-Markopoulos S."/>
            <person name="Moore E.R.B."/>
            <person name="Sjoling A."/>
        </authorList>
    </citation>
    <scope>NUCLEOTIDE SEQUENCE</scope>
    <source>
        <strain evidence="1">SP1W3</strain>
    </source>
</reference>
<sequence>MNKLILSSFLIIIAGCSAKLQYIPGATGIQALSNSDDAIAKCVVIGTSSIESQHPNNFRKAIANTVYMEGGTHYKIISTDESLRGKITGVAFDIYKCSNI</sequence>
<dbReference type="RefSeq" id="WP_261274004.1">
    <property type="nucleotide sequence ID" value="NZ_JAMTCC010000070.1"/>
</dbReference>
<evidence type="ECO:0000313" key="2">
    <source>
        <dbReference type="Proteomes" id="UP001155604"/>
    </source>
</evidence>
<dbReference type="Proteomes" id="UP001155604">
    <property type="component" value="Unassembled WGS sequence"/>
</dbReference>
<dbReference type="PROSITE" id="PS51257">
    <property type="entry name" value="PROKAR_LIPOPROTEIN"/>
    <property type="match status" value="1"/>
</dbReference>
<dbReference type="AlphaFoldDB" id="A0A9X2WZE9"/>
<keyword evidence="2" id="KW-1185">Reference proteome</keyword>
<name>A0A9X2WZE9_9GAMM</name>
<accession>A0A9X2WZE9</accession>
<gene>
    <name evidence="1" type="ORF">NE536_21805</name>
</gene>
<comment type="caution">
    <text evidence="1">The sequence shown here is derived from an EMBL/GenBank/DDBJ whole genome shotgun (WGS) entry which is preliminary data.</text>
</comment>
<protein>
    <submittedName>
        <fullName evidence="1">Uncharacterized protein</fullName>
    </submittedName>
</protein>
<organism evidence="1 2">
    <name type="scientific">Shewanella septentrionalis</name>
    <dbReference type="NCBI Taxonomy" id="2952223"/>
    <lineage>
        <taxon>Bacteria</taxon>
        <taxon>Pseudomonadati</taxon>
        <taxon>Pseudomonadota</taxon>
        <taxon>Gammaproteobacteria</taxon>
        <taxon>Alteromonadales</taxon>
        <taxon>Shewanellaceae</taxon>
        <taxon>Shewanella</taxon>
    </lineage>
</organism>
<dbReference type="EMBL" id="JAMTCC010000070">
    <property type="protein sequence ID" value="MCT7947984.1"/>
    <property type="molecule type" value="Genomic_DNA"/>
</dbReference>
<evidence type="ECO:0000313" key="1">
    <source>
        <dbReference type="EMBL" id="MCT7947984.1"/>
    </source>
</evidence>